<dbReference type="RefSeq" id="WP_139255326.1">
    <property type="nucleotide sequence ID" value="NZ_FNOV01000017.1"/>
</dbReference>
<organism evidence="2 3">
    <name type="scientific">Hymenobacter psychrophilus</name>
    <dbReference type="NCBI Taxonomy" id="651662"/>
    <lineage>
        <taxon>Bacteria</taxon>
        <taxon>Pseudomonadati</taxon>
        <taxon>Bacteroidota</taxon>
        <taxon>Cytophagia</taxon>
        <taxon>Cytophagales</taxon>
        <taxon>Hymenobacteraceae</taxon>
        <taxon>Hymenobacter</taxon>
    </lineage>
</organism>
<dbReference type="InterPro" id="IPR002645">
    <property type="entry name" value="STAS_dom"/>
</dbReference>
<name>A0A1H3NLM6_9BACT</name>
<dbReference type="InterPro" id="IPR036513">
    <property type="entry name" value="STAS_dom_sf"/>
</dbReference>
<dbReference type="OrthoDB" id="885222at2"/>
<dbReference type="AlphaFoldDB" id="A0A1H3NLM6"/>
<dbReference type="SUPFAM" id="SSF52091">
    <property type="entry name" value="SpoIIaa-like"/>
    <property type="match status" value="1"/>
</dbReference>
<gene>
    <name evidence="2" type="ORF">SAMN04488069_11741</name>
</gene>
<proteinExistence type="predicted"/>
<accession>A0A1H3NLM6</accession>
<keyword evidence="3" id="KW-1185">Reference proteome</keyword>
<reference evidence="3" key="1">
    <citation type="submission" date="2016-10" db="EMBL/GenBank/DDBJ databases">
        <authorList>
            <person name="Varghese N."/>
            <person name="Submissions S."/>
        </authorList>
    </citation>
    <scope>NUCLEOTIDE SEQUENCE [LARGE SCALE GENOMIC DNA]</scope>
    <source>
        <strain evidence="3">CGMCC 1.8975</strain>
    </source>
</reference>
<dbReference type="Pfam" id="PF01740">
    <property type="entry name" value="STAS"/>
    <property type="match status" value="1"/>
</dbReference>
<dbReference type="Gene3D" id="3.30.750.24">
    <property type="entry name" value="STAS domain"/>
    <property type="match status" value="1"/>
</dbReference>
<dbReference type="EMBL" id="FNOV01000017">
    <property type="protein sequence ID" value="SDY89109.1"/>
    <property type="molecule type" value="Genomic_DNA"/>
</dbReference>
<dbReference type="STRING" id="651662.SAMN04488069_11741"/>
<protein>
    <recommendedName>
        <fullName evidence="1">STAS domain-containing protein</fullName>
    </recommendedName>
</protein>
<evidence type="ECO:0000313" key="3">
    <source>
        <dbReference type="Proteomes" id="UP000199249"/>
    </source>
</evidence>
<feature type="domain" description="STAS" evidence="1">
    <location>
        <begin position="23"/>
        <end position="99"/>
    </location>
</feature>
<dbReference type="Proteomes" id="UP000199249">
    <property type="component" value="Unassembled WGS sequence"/>
</dbReference>
<sequence>MLDVQREELPQAYLLILSYLASDTNDSEMLARALHRASRTSKPAVVVDLSLVDSLSNDVIELLLAYAFALRAQARQLILCHTPQASRHRFQRLDTDSQPLLVASVLDAIEEIEFGASRMS</sequence>
<evidence type="ECO:0000259" key="1">
    <source>
        <dbReference type="Pfam" id="PF01740"/>
    </source>
</evidence>
<evidence type="ECO:0000313" key="2">
    <source>
        <dbReference type="EMBL" id="SDY89109.1"/>
    </source>
</evidence>